<dbReference type="OrthoDB" id="7323764at2"/>
<dbReference type="Pfam" id="PF12172">
    <property type="entry name" value="zf-ChsH2"/>
    <property type="match status" value="1"/>
</dbReference>
<dbReference type="Gene3D" id="6.10.30.10">
    <property type="match status" value="1"/>
</dbReference>
<dbReference type="SUPFAM" id="SSF50249">
    <property type="entry name" value="Nucleic acid-binding proteins"/>
    <property type="match status" value="1"/>
</dbReference>
<dbReference type="InterPro" id="IPR052513">
    <property type="entry name" value="Thioester_dehydratase-like"/>
</dbReference>
<organism evidence="2 3">
    <name type="scientific">Paroceanicella profunda</name>
    <dbReference type="NCBI Taxonomy" id="2579971"/>
    <lineage>
        <taxon>Bacteria</taxon>
        <taxon>Pseudomonadati</taxon>
        <taxon>Pseudomonadota</taxon>
        <taxon>Alphaproteobacteria</taxon>
        <taxon>Rhodobacterales</taxon>
        <taxon>Paracoccaceae</taxon>
        <taxon>Paroceanicella</taxon>
    </lineage>
</organism>
<evidence type="ECO:0000313" key="2">
    <source>
        <dbReference type="EMBL" id="QDL94448.1"/>
    </source>
</evidence>
<protein>
    <recommendedName>
        <fullName evidence="1">ChsH2 rubredoxin-like zinc ribbon domain-containing protein</fullName>
    </recommendedName>
</protein>
<evidence type="ECO:0000313" key="3">
    <source>
        <dbReference type="Proteomes" id="UP000305888"/>
    </source>
</evidence>
<dbReference type="InterPro" id="IPR022002">
    <property type="entry name" value="ChsH2_Znr"/>
</dbReference>
<evidence type="ECO:0000259" key="1">
    <source>
        <dbReference type="Pfam" id="PF12172"/>
    </source>
</evidence>
<dbReference type="InterPro" id="IPR012340">
    <property type="entry name" value="NA-bd_OB-fold"/>
</dbReference>
<dbReference type="Gene3D" id="3.40.50.720">
    <property type="entry name" value="NAD(P)-binding Rossmann-like Domain"/>
    <property type="match status" value="1"/>
</dbReference>
<dbReference type="RefSeq" id="WP_138576229.1">
    <property type="nucleotide sequence ID" value="NZ_CP040820.1"/>
</dbReference>
<reference evidence="2 3" key="1">
    <citation type="submission" date="2019-06" db="EMBL/GenBank/DDBJ databases">
        <title>Genome sequence of Rhodobacteraceae bacterium D4M1.</title>
        <authorList>
            <person name="Cao J."/>
        </authorList>
    </citation>
    <scope>NUCLEOTIDE SEQUENCE [LARGE SCALE GENOMIC DNA]</scope>
    <source>
        <strain evidence="2 3">D4M1</strain>
        <plasmid evidence="3">pd4m1b</plasmid>
    </source>
</reference>
<dbReference type="KEGG" id="ppru:FDP22_21510"/>
<dbReference type="Proteomes" id="UP000305888">
    <property type="component" value="Plasmid pD4M1B"/>
</dbReference>
<feature type="domain" description="ChsH2 rubredoxin-like zinc ribbon" evidence="1">
    <location>
        <begin position="21"/>
        <end position="54"/>
    </location>
</feature>
<geneLocation type="plasmid" evidence="3">
    <name>pd4m1b</name>
</geneLocation>
<dbReference type="PANTHER" id="PTHR34075">
    <property type="entry name" value="BLR3430 PROTEIN"/>
    <property type="match status" value="1"/>
</dbReference>
<accession>A0A5B8FJL2</accession>
<dbReference type="PANTHER" id="PTHR34075:SF5">
    <property type="entry name" value="BLR3430 PROTEIN"/>
    <property type="match status" value="1"/>
</dbReference>
<dbReference type="EMBL" id="CP040820">
    <property type="protein sequence ID" value="QDL94448.1"/>
    <property type="molecule type" value="Genomic_DNA"/>
</dbReference>
<sequence>MSAPALPPRLRSAPALGLTARAAEGRFALQECTECGAVQYPPQEICAACLSGDLRWRDVAPKGHLLAGTRLSHSLEPFFQARAGRPAPWRLGLVRHESGAVLTCFVHAACVEDGPVRLSLTTDRAGMACLLAQPEQAAEEDPMLTQIAAVTGRGPALVTDATTPVGAAFARALLARGAGPVWLGHGGPLDPALAGAEGARPLDISALADVVEMTGPLALVVSVPGPGTGTLEEEMAATCFAPARLAAALAPVLAGAAWLAVLGIEARVPDPARPAPSAALAAAEAWLTGLRETLSASGGRAIGVYPGPLALPGTEEVAGPRLALPALARAALDALESGVQELFPDPVSRHLLARAATEGKAVGRGA</sequence>
<dbReference type="InterPro" id="IPR036291">
    <property type="entry name" value="NAD(P)-bd_dom_sf"/>
</dbReference>
<keyword evidence="3" id="KW-1185">Reference proteome</keyword>
<name>A0A5B8FJL2_9RHOB</name>
<proteinExistence type="predicted"/>
<dbReference type="AlphaFoldDB" id="A0A5B8FJL2"/>
<dbReference type="SUPFAM" id="SSF51735">
    <property type="entry name" value="NAD(P)-binding Rossmann-fold domains"/>
    <property type="match status" value="1"/>
</dbReference>
<keyword evidence="2" id="KW-0614">Plasmid</keyword>
<gene>
    <name evidence="2" type="ORF">FDP22_21510</name>
</gene>